<protein>
    <submittedName>
        <fullName evidence="1">Uncharacterized protein</fullName>
    </submittedName>
</protein>
<reference evidence="1" key="1">
    <citation type="journal article" date="2020" name="Phytopathology">
        <title>Genome Sequence Resources of Colletotrichum truncatum, C. plurivorum, C. musicola, and C. sojae: Four Species Pathogenic to Soybean (Glycine max).</title>
        <authorList>
            <person name="Rogerio F."/>
            <person name="Boufleur T.R."/>
            <person name="Ciampi-Guillardi M."/>
            <person name="Sukno S.A."/>
            <person name="Thon M.R."/>
            <person name="Massola Junior N.S."/>
            <person name="Baroncelli R."/>
        </authorList>
    </citation>
    <scope>NUCLEOTIDE SEQUENCE</scope>
    <source>
        <strain evidence="1">LFN00145</strain>
    </source>
</reference>
<comment type="caution">
    <text evidence="1">The sequence shown here is derived from an EMBL/GenBank/DDBJ whole genome shotgun (WGS) entry which is preliminary data.</text>
</comment>
<accession>A0A8H6JHE8</accession>
<evidence type="ECO:0000313" key="1">
    <source>
        <dbReference type="EMBL" id="KAF6812661.1"/>
    </source>
</evidence>
<organism evidence="1 2">
    <name type="scientific">Colletotrichum plurivorum</name>
    <dbReference type="NCBI Taxonomy" id="2175906"/>
    <lineage>
        <taxon>Eukaryota</taxon>
        <taxon>Fungi</taxon>
        <taxon>Dikarya</taxon>
        <taxon>Ascomycota</taxon>
        <taxon>Pezizomycotina</taxon>
        <taxon>Sordariomycetes</taxon>
        <taxon>Hypocreomycetidae</taxon>
        <taxon>Glomerellales</taxon>
        <taxon>Glomerellaceae</taxon>
        <taxon>Colletotrichum</taxon>
        <taxon>Colletotrichum orchidearum species complex</taxon>
    </lineage>
</organism>
<dbReference type="Proteomes" id="UP000654918">
    <property type="component" value="Unassembled WGS sequence"/>
</dbReference>
<sequence length="176" mass="20084">MNQASEKNDNPVPAKMKNYNLFTEQLIQTFDAASKTYSTRPGSVVFKELAALEPLVAKIRELRFNNMRAEESLVKGIAEAFVGMDPKDVEFKDRIDLFNDPEVMRAIKAEFKMQDLQDDDPRIQAKINDWLEGIGFAEHPGFGPAYPNTVKGHLYALEGWRGMEDHLRCQAKKYLT</sequence>
<dbReference type="AlphaFoldDB" id="A0A8H6JHE8"/>
<dbReference type="EMBL" id="WIGO01000427">
    <property type="protein sequence ID" value="KAF6812661.1"/>
    <property type="molecule type" value="Genomic_DNA"/>
</dbReference>
<evidence type="ECO:0000313" key="2">
    <source>
        <dbReference type="Proteomes" id="UP000654918"/>
    </source>
</evidence>
<gene>
    <name evidence="1" type="ORF">CPLU01_14852</name>
</gene>
<name>A0A8H6JHE8_9PEZI</name>
<proteinExistence type="predicted"/>
<keyword evidence="2" id="KW-1185">Reference proteome</keyword>